<accession>A0A975ERZ6</accession>
<feature type="region of interest" description="Disordered" evidence="1">
    <location>
        <begin position="252"/>
        <end position="415"/>
    </location>
</feature>
<feature type="compositionally biased region" description="Basic and acidic residues" evidence="1">
    <location>
        <begin position="151"/>
        <end position="161"/>
    </location>
</feature>
<feature type="compositionally biased region" description="Basic and acidic residues" evidence="1">
    <location>
        <begin position="267"/>
        <end position="284"/>
    </location>
</feature>
<dbReference type="KEGG" id="cact:HZ995_00530"/>
<dbReference type="EMBL" id="CP060010">
    <property type="protein sequence ID" value="QTN36051.1"/>
    <property type="molecule type" value="Genomic_DNA"/>
</dbReference>
<reference evidence="2" key="1">
    <citation type="submission" date="2020-07" db="EMBL/GenBank/DDBJ databases">
        <title>Genome sequences of bacteria associated with the marine, planktonic diatom Thalassiosira profunda strain ECT2AJA-044.</title>
        <authorList>
            <person name="Gargas C.B."/>
            <person name="Roberts W.R."/>
            <person name="Alverson A.J."/>
        </authorList>
    </citation>
    <scope>NUCLEOTIDE SEQUENCE</scope>
    <source>
        <strain evidence="2">ECT2AJA-044</strain>
    </source>
</reference>
<protein>
    <recommendedName>
        <fullName evidence="4">Lipoprotein</fullName>
    </recommendedName>
</protein>
<gene>
    <name evidence="2" type="ORF">HZ995_00530</name>
</gene>
<evidence type="ECO:0000256" key="1">
    <source>
        <dbReference type="SAM" id="MobiDB-lite"/>
    </source>
</evidence>
<organism evidence="2 3">
    <name type="scientific">Cognatishimia activa</name>
    <dbReference type="NCBI Taxonomy" id="1715691"/>
    <lineage>
        <taxon>Bacteria</taxon>
        <taxon>Pseudomonadati</taxon>
        <taxon>Pseudomonadota</taxon>
        <taxon>Alphaproteobacteria</taxon>
        <taxon>Rhodobacterales</taxon>
        <taxon>Paracoccaceae</taxon>
        <taxon>Cognatishimia</taxon>
    </lineage>
</organism>
<evidence type="ECO:0000313" key="2">
    <source>
        <dbReference type="EMBL" id="QTN36051.1"/>
    </source>
</evidence>
<dbReference type="RefSeq" id="WP_209356755.1">
    <property type="nucleotide sequence ID" value="NZ_CP060010.1"/>
</dbReference>
<feature type="region of interest" description="Disordered" evidence="1">
    <location>
        <begin position="151"/>
        <end position="240"/>
    </location>
</feature>
<dbReference type="PROSITE" id="PS51257">
    <property type="entry name" value="PROKAR_LIPOPROTEIN"/>
    <property type="match status" value="1"/>
</dbReference>
<feature type="compositionally biased region" description="Acidic residues" evidence="1">
    <location>
        <begin position="288"/>
        <end position="297"/>
    </location>
</feature>
<sequence>MVTNNKVLTVSYGTFSCTLEGFEDNFETMKAIAEYFRDLAADDRYFGAEPPTPDAEMLARIAEREIERRVQARTDQGTLVLTAGDAIAEPQEDIEEEITEAPKAELEDHTPEGEETVAIDEDQLAQEREAFFAEVDTVAEEHAAEVADDVAAHEAEAKDAAEIEEAPVEETPEVAQETVEDEMIETAEAEESIEEIDEAPEAEMLTDAHEEESFDDEAEDVDDADNFFADSKAQKDAGVSSIAAKLSRIRAVVSKAEQDEDSSPYTEDEHAENPAADFLRKSASDIEGSLEDEDDIEAAPAPAKGRVIRMRRSEKQVEAEAEPVAEAPIQEPTPQPAPEPEVFAEEEVAEFENGYAHTELDEEEYDEEILEETPPAPRQRANLTEDAPQQDSVDRLLDEANTKLEDPDTSRRRTTLAHLRAAVAATRAEKSAGTYEGNKDQSGAYREDLADVMRPRRRASSAVAAEAPIEDTDSAAPLRLVASQRVDAVPAREEAVRPRRVSPADIQSFEPKEEGDFVAYAEEVGATELPDILEAAASYLTYVEGRRRFSRPMLMRLAYQLGPDRFQREAGLRSFGQLLRDKKIEKIAGGRFTAAETIGFKPATAVG</sequence>
<feature type="compositionally biased region" description="Acidic residues" evidence="1">
    <location>
        <begin position="209"/>
        <end position="225"/>
    </location>
</feature>
<evidence type="ECO:0008006" key="4">
    <source>
        <dbReference type="Google" id="ProtNLM"/>
    </source>
</evidence>
<dbReference type="Proteomes" id="UP000665026">
    <property type="component" value="Chromosome"/>
</dbReference>
<feature type="compositionally biased region" description="Acidic residues" evidence="1">
    <location>
        <begin position="162"/>
        <end position="201"/>
    </location>
</feature>
<name>A0A975ERZ6_9RHOB</name>
<evidence type="ECO:0000313" key="3">
    <source>
        <dbReference type="Proteomes" id="UP000665026"/>
    </source>
</evidence>
<proteinExistence type="predicted"/>
<feature type="compositionally biased region" description="Basic and acidic residues" evidence="1">
    <location>
        <begin position="392"/>
        <end position="411"/>
    </location>
</feature>
<dbReference type="AlphaFoldDB" id="A0A975ERZ6"/>
<feature type="compositionally biased region" description="Acidic residues" evidence="1">
    <location>
        <begin position="360"/>
        <end position="371"/>
    </location>
</feature>